<accession>A0A0E9X7K7</accession>
<dbReference type="EMBL" id="GBXM01010146">
    <property type="protein sequence ID" value="JAH98431.1"/>
    <property type="molecule type" value="Transcribed_RNA"/>
</dbReference>
<protein>
    <submittedName>
        <fullName evidence="2">Uncharacterized protein</fullName>
    </submittedName>
</protein>
<reference evidence="2" key="2">
    <citation type="journal article" date="2015" name="Fish Shellfish Immunol.">
        <title>Early steps in the European eel (Anguilla anguilla)-Vibrio vulnificus interaction in the gills: Role of the RtxA13 toxin.</title>
        <authorList>
            <person name="Callol A."/>
            <person name="Pajuelo D."/>
            <person name="Ebbesson L."/>
            <person name="Teles M."/>
            <person name="MacKenzie S."/>
            <person name="Amaro C."/>
        </authorList>
    </citation>
    <scope>NUCLEOTIDE SEQUENCE</scope>
</reference>
<reference evidence="2" key="1">
    <citation type="submission" date="2014-11" db="EMBL/GenBank/DDBJ databases">
        <authorList>
            <person name="Amaro Gonzalez C."/>
        </authorList>
    </citation>
    <scope>NUCLEOTIDE SEQUENCE</scope>
</reference>
<evidence type="ECO:0000313" key="2">
    <source>
        <dbReference type="EMBL" id="JAH98431.1"/>
    </source>
</evidence>
<feature type="region of interest" description="Disordered" evidence="1">
    <location>
        <begin position="1"/>
        <end position="23"/>
    </location>
</feature>
<organism evidence="2">
    <name type="scientific">Anguilla anguilla</name>
    <name type="common">European freshwater eel</name>
    <name type="synonym">Muraena anguilla</name>
    <dbReference type="NCBI Taxonomy" id="7936"/>
    <lineage>
        <taxon>Eukaryota</taxon>
        <taxon>Metazoa</taxon>
        <taxon>Chordata</taxon>
        <taxon>Craniata</taxon>
        <taxon>Vertebrata</taxon>
        <taxon>Euteleostomi</taxon>
        <taxon>Actinopterygii</taxon>
        <taxon>Neopterygii</taxon>
        <taxon>Teleostei</taxon>
        <taxon>Anguilliformes</taxon>
        <taxon>Anguillidae</taxon>
        <taxon>Anguilla</taxon>
    </lineage>
</organism>
<evidence type="ECO:0000256" key="1">
    <source>
        <dbReference type="SAM" id="MobiDB-lite"/>
    </source>
</evidence>
<proteinExistence type="predicted"/>
<sequence>MEEEGEMEFREQTPKLSGMNSADEKVDCRRQPILLAGQVLYCEPHWSASEMCLLEEHYFHFITVAAHIRRGIRVQSTFCWSVSSCGMLYYILL</sequence>
<dbReference type="AlphaFoldDB" id="A0A0E9X7K7"/>
<name>A0A0E9X7K7_ANGAN</name>